<dbReference type="Gene3D" id="2.60.40.1730">
    <property type="entry name" value="tricorn interacting facor f3 domain"/>
    <property type="match status" value="1"/>
</dbReference>
<dbReference type="Pfam" id="PF17900">
    <property type="entry name" value="Peptidase_M1_N"/>
    <property type="match status" value="1"/>
</dbReference>
<keyword evidence="10" id="KW-0482">Metalloprotease</keyword>
<keyword evidence="7" id="KW-0479">Metal-binding</keyword>
<dbReference type="Proteomes" id="UP000235598">
    <property type="component" value="Unassembled WGS sequence"/>
</dbReference>
<evidence type="ECO:0000313" key="16">
    <source>
        <dbReference type="Proteomes" id="UP000235598"/>
    </source>
</evidence>
<keyword evidence="8" id="KW-0378">Hydrolase</keyword>
<dbReference type="GO" id="GO:0008237">
    <property type="term" value="F:metallopeptidase activity"/>
    <property type="evidence" value="ECO:0007669"/>
    <property type="project" value="UniProtKB-KW"/>
</dbReference>
<dbReference type="InterPro" id="IPR050344">
    <property type="entry name" value="Peptidase_M1_aminopeptidases"/>
</dbReference>
<comment type="caution">
    <text evidence="15">The sequence shown here is derived from an EMBL/GenBank/DDBJ whole genome shotgun (WGS) entry which is preliminary data.</text>
</comment>
<evidence type="ECO:0000256" key="8">
    <source>
        <dbReference type="ARBA" id="ARBA00022801"/>
    </source>
</evidence>
<proteinExistence type="inferred from homology"/>
<dbReference type="CDD" id="cd09603">
    <property type="entry name" value="M1_APN_like"/>
    <property type="match status" value="1"/>
</dbReference>
<evidence type="ECO:0000259" key="13">
    <source>
        <dbReference type="Pfam" id="PF01433"/>
    </source>
</evidence>
<dbReference type="GO" id="GO:0006508">
    <property type="term" value="P:proteolysis"/>
    <property type="evidence" value="ECO:0007669"/>
    <property type="project" value="UniProtKB-KW"/>
</dbReference>
<dbReference type="EMBL" id="PNHK01000001">
    <property type="protein sequence ID" value="PMD06637.1"/>
    <property type="molecule type" value="Genomic_DNA"/>
</dbReference>
<dbReference type="Pfam" id="PF01433">
    <property type="entry name" value="Peptidase_M1"/>
    <property type="match status" value="1"/>
</dbReference>
<comment type="catalytic activity">
    <reaction evidence="1">
        <text>Release of an N-terminal amino acid, Xaa-|-Yaa- from a peptide, amide or arylamide. Xaa is preferably Ala, but may be most amino acids including Pro (slow action). When a terminal hydrophobic residue is followed by a prolyl residue, the two may be released as an intact Xaa-Pro dipeptide.</text>
        <dbReference type="EC" id="3.4.11.2"/>
    </reaction>
</comment>
<evidence type="ECO:0000256" key="3">
    <source>
        <dbReference type="ARBA" id="ARBA00010136"/>
    </source>
</evidence>
<dbReference type="OrthoDB" id="100605at2"/>
<dbReference type="RefSeq" id="WP_102238279.1">
    <property type="nucleotide sequence ID" value="NZ_PNHK01000001.1"/>
</dbReference>
<evidence type="ECO:0000256" key="11">
    <source>
        <dbReference type="ARBA" id="ARBA00029811"/>
    </source>
</evidence>
<organism evidence="15 16">
    <name type="scientific">Brevibacterium paucivorans</name>
    <dbReference type="NCBI Taxonomy" id="170994"/>
    <lineage>
        <taxon>Bacteria</taxon>
        <taxon>Bacillati</taxon>
        <taxon>Actinomycetota</taxon>
        <taxon>Actinomycetes</taxon>
        <taxon>Micrococcales</taxon>
        <taxon>Brevibacteriaceae</taxon>
        <taxon>Brevibacterium</taxon>
    </lineage>
</organism>
<keyword evidence="9" id="KW-0862">Zinc</keyword>
<dbReference type="SUPFAM" id="SSF55486">
    <property type="entry name" value="Metalloproteases ('zincins'), catalytic domain"/>
    <property type="match status" value="1"/>
</dbReference>
<gene>
    <name evidence="15" type="ORF">CJ199_04605</name>
</gene>
<comment type="similarity">
    <text evidence="3">Belongs to the peptidase M1 family.</text>
</comment>
<evidence type="ECO:0000256" key="6">
    <source>
        <dbReference type="ARBA" id="ARBA00022670"/>
    </source>
</evidence>
<name>A0A2N6VR99_9MICO</name>
<feature type="domain" description="Aminopeptidase N-like N-terminal" evidence="14">
    <location>
        <begin position="17"/>
        <end position="185"/>
    </location>
</feature>
<dbReference type="InterPro" id="IPR001930">
    <property type="entry name" value="Peptidase_M1"/>
</dbReference>
<dbReference type="InterPro" id="IPR027268">
    <property type="entry name" value="Peptidase_M4/M1_CTD_sf"/>
</dbReference>
<feature type="domain" description="Peptidase M1 membrane alanine aminopeptidase" evidence="13">
    <location>
        <begin position="229"/>
        <end position="420"/>
    </location>
</feature>
<reference evidence="15 16" key="1">
    <citation type="submission" date="2017-09" db="EMBL/GenBank/DDBJ databases">
        <title>Bacterial strain isolated from the female urinary microbiota.</title>
        <authorList>
            <person name="Thomas-White K."/>
            <person name="Kumar N."/>
            <person name="Forster S."/>
            <person name="Putonti C."/>
            <person name="Lawley T."/>
            <person name="Wolfe A.J."/>
        </authorList>
    </citation>
    <scope>NUCLEOTIDE SEQUENCE [LARGE SCALE GENOMIC DNA]</scope>
    <source>
        <strain evidence="15 16">UMB1301</strain>
    </source>
</reference>
<evidence type="ECO:0000256" key="5">
    <source>
        <dbReference type="ARBA" id="ARBA00015611"/>
    </source>
</evidence>
<dbReference type="InterPro" id="IPR014782">
    <property type="entry name" value="Peptidase_M1_dom"/>
</dbReference>
<evidence type="ECO:0000256" key="7">
    <source>
        <dbReference type="ARBA" id="ARBA00022723"/>
    </source>
</evidence>
<dbReference type="EC" id="3.4.11.2" evidence="4"/>
<dbReference type="AlphaFoldDB" id="A0A2N6VR99"/>
<evidence type="ECO:0000259" key="14">
    <source>
        <dbReference type="Pfam" id="PF17900"/>
    </source>
</evidence>
<dbReference type="InterPro" id="IPR042097">
    <property type="entry name" value="Aminopeptidase_N-like_N_sf"/>
</dbReference>
<evidence type="ECO:0000256" key="12">
    <source>
        <dbReference type="ARBA" id="ARBA00031533"/>
    </source>
</evidence>
<evidence type="ECO:0000256" key="4">
    <source>
        <dbReference type="ARBA" id="ARBA00012564"/>
    </source>
</evidence>
<accession>A0A2N6VR99</accession>
<evidence type="ECO:0000256" key="10">
    <source>
        <dbReference type="ARBA" id="ARBA00023049"/>
    </source>
</evidence>
<dbReference type="GO" id="GO:0016285">
    <property type="term" value="F:alanyl aminopeptidase activity"/>
    <property type="evidence" value="ECO:0007669"/>
    <property type="project" value="UniProtKB-EC"/>
</dbReference>
<evidence type="ECO:0000256" key="1">
    <source>
        <dbReference type="ARBA" id="ARBA00000098"/>
    </source>
</evidence>
<evidence type="ECO:0000313" key="15">
    <source>
        <dbReference type="EMBL" id="PMD06637.1"/>
    </source>
</evidence>
<dbReference type="GO" id="GO:0008270">
    <property type="term" value="F:zinc ion binding"/>
    <property type="evidence" value="ECO:0007669"/>
    <property type="project" value="InterPro"/>
</dbReference>
<keyword evidence="6" id="KW-0645">Protease</keyword>
<dbReference type="PRINTS" id="PR00756">
    <property type="entry name" value="ALADIPTASE"/>
</dbReference>
<evidence type="ECO:0000256" key="9">
    <source>
        <dbReference type="ARBA" id="ARBA00022833"/>
    </source>
</evidence>
<dbReference type="InterPro" id="IPR045357">
    <property type="entry name" value="Aminopeptidase_N-like_N"/>
</dbReference>
<comment type="cofactor">
    <cofactor evidence="2">
        <name>Zn(2+)</name>
        <dbReference type="ChEBI" id="CHEBI:29105"/>
    </cofactor>
</comment>
<evidence type="ECO:0000256" key="2">
    <source>
        <dbReference type="ARBA" id="ARBA00001947"/>
    </source>
</evidence>
<dbReference type="SUPFAM" id="SSF63737">
    <property type="entry name" value="Leukotriene A4 hydrolase N-terminal domain"/>
    <property type="match status" value="1"/>
</dbReference>
<dbReference type="PANTHER" id="PTHR11533">
    <property type="entry name" value="PROTEASE M1 ZINC METALLOPROTEASE"/>
    <property type="match status" value="1"/>
</dbReference>
<dbReference type="Gene3D" id="1.10.390.10">
    <property type="entry name" value="Neutral Protease Domain 2"/>
    <property type="match status" value="1"/>
</dbReference>
<protein>
    <recommendedName>
        <fullName evidence="5">Aminopeptidase N</fullName>
        <ecNumber evidence="4">3.4.11.2</ecNumber>
    </recommendedName>
    <alternativeName>
        <fullName evidence="11">Alanine aminopeptidase</fullName>
    </alternativeName>
    <alternativeName>
        <fullName evidence="12">Lysyl aminopeptidase</fullName>
    </alternativeName>
</protein>
<sequence length="434" mass="48459">MTDPYLPQSGSTSYKVAHYDLRLDYHTAPNRLNGIATLQIEPLEAVSSFKLDLSGLTVTKVYVNGKTTRFKQSPGQVTVRSALTPGTPVRAEVRYNGNPAPAMGTWGDVGWEELEEGVLVAGQPNGASTWFPCNDHPRNKSTYTITILSDSDYVSIANGTLTSTRRKASRTEWVWECNVPMATYLATVQIGPYKMGPLEPGQHKASRIPMALATAEHNWDKAQNFLSLQHQMMNVFEDLFGPYPFDRYGVVVTNEHLEIPLESQPLSILGPNHVGQSWEAERLVAHELSHQWFGNSVSLTTWSDIWLNEGFACYSEWLWAESKGHQAASSHAKRHWGLLKLKPGIILTNPGAPDMFDDRVYKKGALAVHALRHHVGDEKFFTLLRAWTQTYKHANATTTDFLTMTNQVCGEGTNDVLTPWLYEQSLPPFPGGLF</sequence>